<dbReference type="AlphaFoldDB" id="A0A4Q9KTE3"/>
<feature type="signal peptide" evidence="1">
    <location>
        <begin position="1"/>
        <end position="20"/>
    </location>
</feature>
<feature type="non-terminal residue" evidence="2">
    <location>
        <position position="221"/>
    </location>
</feature>
<keyword evidence="1" id="KW-0732">Signal</keyword>
<protein>
    <submittedName>
        <fullName evidence="2">Uncharacterized protein</fullName>
    </submittedName>
</protein>
<keyword evidence="3" id="KW-1185">Reference proteome</keyword>
<proteinExistence type="predicted"/>
<evidence type="ECO:0000313" key="3">
    <source>
        <dbReference type="Proteomes" id="UP000291404"/>
    </source>
</evidence>
<reference evidence="2 3" key="1">
    <citation type="submission" date="2017-12" db="EMBL/GenBank/DDBJ databases">
        <authorList>
            <person name="Pombert J.-F."/>
            <person name="Haag K.L."/>
            <person name="Ebert D."/>
        </authorList>
    </citation>
    <scope>NUCLEOTIDE SEQUENCE [LARGE SCALE GENOMIC DNA]</scope>
    <source>
        <strain evidence="2">BE-OM-2</strain>
    </source>
</reference>
<evidence type="ECO:0000256" key="1">
    <source>
        <dbReference type="SAM" id="SignalP"/>
    </source>
</evidence>
<name>A0A4Q9KTE3_9MICR</name>
<feature type="chain" id="PRO_5020743769" evidence="1">
    <location>
        <begin position="21"/>
        <end position="221"/>
    </location>
</feature>
<dbReference type="EMBL" id="PITI01002562">
    <property type="protein sequence ID" value="TBT98053.1"/>
    <property type="molecule type" value="Genomic_DNA"/>
</dbReference>
<evidence type="ECO:0000313" key="2">
    <source>
        <dbReference type="EMBL" id="TBT98053.1"/>
    </source>
</evidence>
<accession>A0A4Q9KTE3</accession>
<comment type="caution">
    <text evidence="2">The sequence shown here is derived from an EMBL/GenBank/DDBJ whole genome shotgun (WGS) entry which is preliminary data.</text>
</comment>
<sequence>MKSYLNYLLIISIKTNMVVAESVPDSTDIVTFENEVSGRGGASCNRTSVCENRIEYNIKMNACQSKELHEKQSNNDCRIDIPETTKAELCPQKTESLTFSCNIITEDVISSNPFQKTNHINMLSHQIPSIAPNSNTERKISSDNCHASCGENKICDESCNRYWCEACKLIKCCEDPDFVSGCTEGFCISIRILVEVYIQYLRCCCGRYIEFLSSCMKEFWD</sequence>
<dbReference type="VEuPathDB" id="MicrosporidiaDB:CWI36_2562p0010"/>
<organism evidence="2 3">
    <name type="scientific">Hamiltosporidium magnivora</name>
    <dbReference type="NCBI Taxonomy" id="148818"/>
    <lineage>
        <taxon>Eukaryota</taxon>
        <taxon>Fungi</taxon>
        <taxon>Fungi incertae sedis</taxon>
        <taxon>Microsporidia</taxon>
        <taxon>Dubosqiidae</taxon>
        <taxon>Hamiltosporidium</taxon>
    </lineage>
</organism>
<dbReference type="Proteomes" id="UP000291404">
    <property type="component" value="Unassembled WGS sequence"/>
</dbReference>
<dbReference type="VEuPathDB" id="MicrosporidiaDB:CWI39_1496p0010"/>
<gene>
    <name evidence="2" type="ORF">CWI36_2562p0010</name>
</gene>